<dbReference type="SUPFAM" id="SSF52499">
    <property type="entry name" value="Isochorismatase-like hydrolases"/>
    <property type="match status" value="1"/>
</dbReference>
<keyword evidence="5" id="KW-1185">Reference proteome</keyword>
<dbReference type="VEuPathDB" id="FungiDB:H310_11448"/>
<gene>
    <name evidence="4" type="ORF">DYB32_004431</name>
</gene>
<proteinExistence type="inferred from homology"/>
<organism evidence="4 5">
    <name type="scientific">Aphanomyces invadans</name>
    <dbReference type="NCBI Taxonomy" id="157072"/>
    <lineage>
        <taxon>Eukaryota</taxon>
        <taxon>Sar</taxon>
        <taxon>Stramenopiles</taxon>
        <taxon>Oomycota</taxon>
        <taxon>Saprolegniomycetes</taxon>
        <taxon>Saprolegniales</taxon>
        <taxon>Verrucalvaceae</taxon>
        <taxon>Aphanomyces</taxon>
    </lineage>
</organism>
<sequence length="184" mass="19949">MSNKDSSSLRIWAWSDPLPEIESNVEKLTAGFRKNGLPIVHIHHHSASPDSPFHPKNNPSGVLPQSFAEPIEGEHVLIKHVNSSFIGTPLESLLRANKWNVLVVVGLTTSHCVSTTVRMAGNLGFTVYLPCDATAMFEHTTAPGSKLQTPNFDAETVHEISLGVLHNEFATVLKTADVLAALTP</sequence>
<dbReference type="InterPro" id="IPR050272">
    <property type="entry name" value="Isochorismatase-like_hydrls"/>
</dbReference>
<protein>
    <recommendedName>
        <fullName evidence="3">Isochorismatase-like domain-containing protein</fullName>
    </recommendedName>
</protein>
<evidence type="ECO:0000259" key="3">
    <source>
        <dbReference type="Pfam" id="PF00857"/>
    </source>
</evidence>
<feature type="domain" description="Isochorismatase-like" evidence="3">
    <location>
        <begin position="20"/>
        <end position="175"/>
    </location>
</feature>
<dbReference type="Gene3D" id="3.40.50.850">
    <property type="entry name" value="Isochorismatase-like"/>
    <property type="match status" value="1"/>
</dbReference>
<dbReference type="PANTHER" id="PTHR43540:SF1">
    <property type="entry name" value="ISOCHORISMATASE HYDROLASE"/>
    <property type="match status" value="1"/>
</dbReference>
<name>A0A3R6ZR21_9STRA</name>
<dbReference type="GO" id="GO:0016787">
    <property type="term" value="F:hydrolase activity"/>
    <property type="evidence" value="ECO:0007669"/>
    <property type="project" value="UniProtKB-KW"/>
</dbReference>
<comment type="caution">
    <text evidence="4">The sequence shown here is derived from an EMBL/GenBank/DDBJ whole genome shotgun (WGS) entry which is preliminary data.</text>
</comment>
<dbReference type="EMBL" id="QUSY01000332">
    <property type="protein sequence ID" value="RHY30308.1"/>
    <property type="molecule type" value="Genomic_DNA"/>
</dbReference>
<dbReference type="Proteomes" id="UP000285060">
    <property type="component" value="Unassembled WGS sequence"/>
</dbReference>
<reference evidence="4 5" key="1">
    <citation type="submission" date="2018-08" db="EMBL/GenBank/DDBJ databases">
        <title>Aphanomyces genome sequencing and annotation.</title>
        <authorList>
            <person name="Minardi D."/>
            <person name="Oidtmann B."/>
            <person name="Van Der Giezen M."/>
            <person name="Studholme D.J."/>
        </authorList>
    </citation>
    <scope>NUCLEOTIDE SEQUENCE [LARGE SCALE GENOMIC DNA]</scope>
    <source>
        <strain evidence="4 5">NJM0002</strain>
    </source>
</reference>
<evidence type="ECO:0000313" key="4">
    <source>
        <dbReference type="EMBL" id="RHY30308.1"/>
    </source>
</evidence>
<dbReference type="InterPro" id="IPR036380">
    <property type="entry name" value="Isochorismatase-like_sf"/>
</dbReference>
<evidence type="ECO:0000313" key="5">
    <source>
        <dbReference type="Proteomes" id="UP000285060"/>
    </source>
</evidence>
<dbReference type="AlphaFoldDB" id="A0A3R6ZR21"/>
<dbReference type="PANTHER" id="PTHR43540">
    <property type="entry name" value="PEROXYUREIDOACRYLATE/UREIDOACRYLATE AMIDOHYDROLASE-RELATED"/>
    <property type="match status" value="1"/>
</dbReference>
<keyword evidence="2" id="KW-0378">Hydrolase</keyword>
<dbReference type="Pfam" id="PF00857">
    <property type="entry name" value="Isochorismatase"/>
    <property type="match status" value="1"/>
</dbReference>
<accession>A0A3R6ZR21</accession>
<evidence type="ECO:0000256" key="2">
    <source>
        <dbReference type="ARBA" id="ARBA00022801"/>
    </source>
</evidence>
<comment type="similarity">
    <text evidence="1">Belongs to the isochorismatase family.</text>
</comment>
<evidence type="ECO:0000256" key="1">
    <source>
        <dbReference type="ARBA" id="ARBA00006336"/>
    </source>
</evidence>
<dbReference type="InterPro" id="IPR000868">
    <property type="entry name" value="Isochorismatase-like_dom"/>
</dbReference>